<reference evidence="3" key="1">
    <citation type="submission" date="2016-10" db="EMBL/GenBank/DDBJ databases">
        <authorList>
            <person name="Varghese N."/>
            <person name="Submissions S."/>
        </authorList>
    </citation>
    <scope>NUCLEOTIDE SEQUENCE [LARGE SCALE GENOMIC DNA]</scope>
    <source>
        <strain evidence="3">DSM 23920</strain>
    </source>
</reference>
<dbReference type="RefSeq" id="WP_089765920.1">
    <property type="nucleotide sequence ID" value="NZ_BKAT01000064.1"/>
</dbReference>
<keyword evidence="1" id="KW-0732">Signal</keyword>
<protein>
    <recommendedName>
        <fullName evidence="4">Lipoprotein</fullName>
    </recommendedName>
</protein>
<accession>A0A1H4GI39</accession>
<proteinExistence type="predicted"/>
<evidence type="ECO:0008006" key="4">
    <source>
        <dbReference type="Google" id="ProtNLM"/>
    </source>
</evidence>
<dbReference type="OrthoDB" id="666743at2"/>
<dbReference type="AlphaFoldDB" id="A0A1H4GI39"/>
<dbReference type="STRING" id="408074.SAMN05660909_05384"/>
<organism evidence="2 3">
    <name type="scientific">Chitinophaga terrae</name>
    <name type="common">ex Kim and Jung 2007</name>
    <dbReference type="NCBI Taxonomy" id="408074"/>
    <lineage>
        <taxon>Bacteria</taxon>
        <taxon>Pseudomonadati</taxon>
        <taxon>Bacteroidota</taxon>
        <taxon>Chitinophagia</taxon>
        <taxon>Chitinophagales</taxon>
        <taxon>Chitinophagaceae</taxon>
        <taxon>Chitinophaga</taxon>
    </lineage>
</organism>
<evidence type="ECO:0000313" key="3">
    <source>
        <dbReference type="Proteomes" id="UP000199656"/>
    </source>
</evidence>
<sequence>MKKNSNFYQQVLFPAFLILFAFAGCQHTDDNPPLSCPNMKMIVNMQNSSSLLQLRSNVIFRQHTDSGGFKYMSTEAVSDSLKIIFNLRDGMFEDPKMVDDSLHLKTYTFVKGVQNNGLVVVALKNNGGYDYLETDSSSITLTRMNLKRQTVSGEFYFKAQNGEVTGNGTFENACYTPLN</sequence>
<dbReference type="PROSITE" id="PS51257">
    <property type="entry name" value="PROKAR_LIPOPROTEIN"/>
    <property type="match status" value="1"/>
</dbReference>
<feature type="chain" id="PRO_5011679419" description="Lipoprotein" evidence="1">
    <location>
        <begin position="24"/>
        <end position="179"/>
    </location>
</feature>
<dbReference type="EMBL" id="FNRL01000041">
    <property type="protein sequence ID" value="SEB09279.1"/>
    <property type="molecule type" value="Genomic_DNA"/>
</dbReference>
<gene>
    <name evidence="2" type="ORF">SAMN05660909_05384</name>
</gene>
<dbReference type="Proteomes" id="UP000199656">
    <property type="component" value="Unassembled WGS sequence"/>
</dbReference>
<keyword evidence="3" id="KW-1185">Reference proteome</keyword>
<feature type="signal peptide" evidence="1">
    <location>
        <begin position="1"/>
        <end position="23"/>
    </location>
</feature>
<name>A0A1H4GI39_9BACT</name>
<evidence type="ECO:0000313" key="2">
    <source>
        <dbReference type="EMBL" id="SEB09279.1"/>
    </source>
</evidence>
<evidence type="ECO:0000256" key="1">
    <source>
        <dbReference type="SAM" id="SignalP"/>
    </source>
</evidence>